<comment type="caution">
    <text evidence="5">The sequence shown here is derived from an EMBL/GenBank/DDBJ whole genome shotgun (WGS) entry which is preliminary data.</text>
</comment>
<dbReference type="PROSITE" id="PS50817">
    <property type="entry name" value="INTEIN_N_TER"/>
    <property type="match status" value="1"/>
</dbReference>
<dbReference type="InterPro" id="IPR003587">
    <property type="entry name" value="Hint_dom_N"/>
</dbReference>
<dbReference type="InterPro" id="IPR030934">
    <property type="entry name" value="Intein_C"/>
</dbReference>
<feature type="domain" description="Alpha-2-macroglobulin bait region" evidence="3">
    <location>
        <begin position="807"/>
        <end position="954"/>
    </location>
</feature>
<dbReference type="STRING" id="1618384.UW68_C0044G0001"/>
<dbReference type="Proteomes" id="UP000034835">
    <property type="component" value="Unassembled WGS sequence"/>
</dbReference>
<dbReference type="Pfam" id="PF13205">
    <property type="entry name" value="Big_5"/>
    <property type="match status" value="1"/>
</dbReference>
<dbReference type="SMART" id="SM01359">
    <property type="entry name" value="A2M_N_2"/>
    <property type="match status" value="1"/>
</dbReference>
<dbReference type="Gene3D" id="2.170.16.10">
    <property type="entry name" value="Hedgehog/Intein (Hint) domain"/>
    <property type="match status" value="1"/>
</dbReference>
<dbReference type="InterPro" id="IPR011625">
    <property type="entry name" value="A2M_N_BRD"/>
</dbReference>
<dbReference type="SMART" id="SM01360">
    <property type="entry name" value="A2M"/>
    <property type="match status" value="1"/>
</dbReference>
<sequence length="1738" mass="191280">MEKIKLFLRTLRPWQIVILFSASLLLLSAGIYASRFLRQSAKIKLGSDTGLVLTADRQDSLGTFSDSAFTLKSDTDLTASGIKDKITFFPEVDFDISEITPRQFSLKPKQPLSDNSLYRIKVLSEQKTFSWAFQTKNDFRVVQTLPRDKATYVPLNTGIEITFSHDTYEDIDKYFEITPFVEGRFERHKRTVSFIPKSLSPGTLYTIKISKGLVLNGTKDSLKEDFKYQFETQPTASGGSQTQMYFPKNFYEFSPSETPAFDVYTSSTGGADVSVAVYQYPSVQGFHSAFITKLSIPTWASNSQRSHRVSTSGLSKVLEFNSPIQQQTYTNYFLFPQALPKGFYVVEANIGGGGGITTQALVQITDLSAYLSESSTKTLVWVNDIRTGQPVSGASVSFSSGKGGKTDQDGVAYFDSPPATPDNGEMVSISQGDNSLFIPAQGRLYYSQEYQNSRRLTDKYWSYFYSDRPVYLPTDTVRFWGLLRDRDNLNQKQQFTLEVTRSDYNSWDFNPIVLFTKDFETSDLGTFIGDIPLTSFNPGWYGITVKVGSAIVMSSSFSVETYTKPAYKLTLTPSKNAAIAGETINFSGLATFFEGSPVPSMDLTYSGAQSGTLTTDSLGRYSFNYVANASATSYSPDFKYQYIRSSLPEEGLIQADTSVAVFNSSVVFATPKSETEDNTGKVEIDLRQVDTDVYSYSAIQDIFSPAVNRQLSATLFENQWNKKEVGTYYDFINKVTSPRYEYEQIKNKIADITLATDGQGKAVYEFPVAEDKSYNLIVNAADDQGRTTSQDIYISGISRNYYLNNNVYLKTDKSGPNTNNFAIGEQVNLQIMRGESPLEAASTDKFLYQFAQRGLKSYQILDQSNISFKFADAFVPNVVVAAVRFTGKTYQVSENTNLYFDTASKKLTLDVTQDKSSYLPGDTAKISVLVKDASGTPASAEVNLSLLDEAYSAIFPSIADPLIRIYNSLDADIIASYYSHQYPIDAGGAEGGGCFLPGTEIIMGNGATKRIEDIKVGDRIKTLESPKSTKLVSAKVTQVFEHQVAGYLLINGHLRVTGEHNLYINGRFLTTSEVRVGDSYLDSHGRYKKIISVENYSGLNTVYNFTVDKLSTYFADGFYVHNEKGRELFVDNAFFGSVRTGGDGRATVDVKLPDNLTSWRITSQAITGDIKAGFSSSPLLVKQPFFVDAVMNTEYLLGDHPQILVRAYGENLSKESQVTIKIKSDTLGLSKDITLKAFESAKVDLGSLTEGNHKLSITGQSGNMSDTLIRSFKVIKSRLLAVTSVNVALSPDTKPQGSANASTSLIISDLSLGRFFPPLANLAYTWGDRLDQRLARTLSQEIIKSSFDDSIIPEKLDLTAFQAGGGYALFPYSSADLEPSTFVAALVGDKVDQDGLANYFFRQFSEAKDPDTAAMSLFGLSCLDQPVLLLIDNLSDEKDLTPLARIYLALAQVKIGDTEKALQSYRSLISEYSQKQDNFMYVKVGSDKDSYLQATALMSSLAALLGEGDADSLLAYTLANSGKDVLLVSPQLITIAALIGNTKPEPVSFAYTLNDKKITKRLENGQVFKLILSPIDLESITFSDISGNVGLTTSYLAPLDPQTAAVDPSVSINRNYSVKGKVTNNFTPSDLIKISLPISFKEVSQDGCYQVSDLLPSGLKPVTAVFSLGLDSTNIWYPYEINGQKVSFCVGKDHKGNTINYYARVVSGGDYQSESALIQSLISPSVYNLSPAGAVSIK</sequence>
<proteinExistence type="predicted"/>
<dbReference type="Pfam" id="PF00207">
    <property type="entry name" value="A2M"/>
    <property type="match status" value="1"/>
</dbReference>
<dbReference type="CDD" id="cd00081">
    <property type="entry name" value="Hint"/>
    <property type="match status" value="1"/>
</dbReference>
<organism evidence="5 6">
    <name type="scientific">Candidatus Collierbacteria bacterium GW2011_GWB1_44_6</name>
    <dbReference type="NCBI Taxonomy" id="1618384"/>
    <lineage>
        <taxon>Bacteria</taxon>
        <taxon>Candidatus Collieribacteriota</taxon>
    </lineage>
</organism>
<dbReference type="PANTHER" id="PTHR40094">
    <property type="entry name" value="ALPHA-2-MACROGLOBULIN HOMOLOG"/>
    <property type="match status" value="1"/>
</dbReference>
<name>A0A0G1JLI2_9BACT</name>
<protein>
    <submittedName>
        <fullName evidence="5">Alpha-2-macroglobulin domain protein</fullName>
    </submittedName>
</protein>
<dbReference type="GO" id="GO:0016539">
    <property type="term" value="P:intein-mediated protein splicing"/>
    <property type="evidence" value="ECO:0007669"/>
    <property type="project" value="InterPro"/>
</dbReference>
<dbReference type="PANTHER" id="PTHR40094:SF1">
    <property type="entry name" value="UBIQUITIN DOMAIN-CONTAINING PROTEIN"/>
    <property type="match status" value="1"/>
</dbReference>
<dbReference type="Pfam" id="PF07703">
    <property type="entry name" value="A2M_BRD"/>
    <property type="match status" value="1"/>
</dbReference>
<dbReference type="Pfam" id="PF07591">
    <property type="entry name" value="PT-HINT"/>
    <property type="match status" value="1"/>
</dbReference>
<evidence type="ECO:0000313" key="5">
    <source>
        <dbReference type="EMBL" id="KKT72215.1"/>
    </source>
</evidence>
<evidence type="ECO:0000259" key="3">
    <source>
        <dbReference type="SMART" id="SM01359"/>
    </source>
</evidence>
<reference evidence="5 6" key="1">
    <citation type="journal article" date="2015" name="Nature">
        <title>rRNA introns, odd ribosomes, and small enigmatic genomes across a large radiation of phyla.</title>
        <authorList>
            <person name="Brown C.T."/>
            <person name="Hug L.A."/>
            <person name="Thomas B.C."/>
            <person name="Sharon I."/>
            <person name="Castelle C.J."/>
            <person name="Singh A."/>
            <person name="Wilkins M.J."/>
            <person name="Williams K.H."/>
            <person name="Banfield J.F."/>
        </authorList>
    </citation>
    <scope>NUCLEOTIDE SEQUENCE [LARGE SCALE GENOMIC DNA]</scope>
</reference>
<dbReference type="Gene3D" id="2.60.40.1930">
    <property type="match status" value="1"/>
</dbReference>
<accession>A0A0G1JLI2</accession>
<dbReference type="InterPro" id="IPR032812">
    <property type="entry name" value="SbsA_Ig"/>
</dbReference>
<dbReference type="NCBIfam" id="TIGR01443">
    <property type="entry name" value="intein_Cterm"/>
    <property type="match status" value="1"/>
</dbReference>
<evidence type="ECO:0000313" key="6">
    <source>
        <dbReference type="Proteomes" id="UP000034835"/>
    </source>
</evidence>
<gene>
    <name evidence="5" type="ORF">UW68_C0044G0001</name>
</gene>
<keyword evidence="1" id="KW-0732">Signal</keyword>
<feature type="domain" description="Alpha-2-macroglobulin" evidence="4">
    <location>
        <begin position="1132"/>
        <end position="1222"/>
    </location>
</feature>
<dbReference type="SMART" id="SM00306">
    <property type="entry name" value="HintN"/>
    <property type="match status" value="1"/>
</dbReference>
<dbReference type="InterPro" id="IPR051802">
    <property type="entry name" value="YfhM-like"/>
</dbReference>
<dbReference type="InterPro" id="IPR006141">
    <property type="entry name" value="Intein_N"/>
</dbReference>
<dbReference type="EMBL" id="LCJG01000044">
    <property type="protein sequence ID" value="KKT72215.1"/>
    <property type="molecule type" value="Genomic_DNA"/>
</dbReference>
<evidence type="ECO:0000259" key="2">
    <source>
        <dbReference type="SMART" id="SM00306"/>
    </source>
</evidence>
<dbReference type="SUPFAM" id="SSF51294">
    <property type="entry name" value="Hedgehog/intein (Hint) domain"/>
    <property type="match status" value="1"/>
</dbReference>
<evidence type="ECO:0000256" key="1">
    <source>
        <dbReference type="ARBA" id="ARBA00022729"/>
    </source>
</evidence>
<dbReference type="InterPro" id="IPR036844">
    <property type="entry name" value="Hint_dom_sf"/>
</dbReference>
<dbReference type="GO" id="GO:0004866">
    <property type="term" value="F:endopeptidase inhibitor activity"/>
    <property type="evidence" value="ECO:0007669"/>
    <property type="project" value="InterPro"/>
</dbReference>
<evidence type="ECO:0000259" key="4">
    <source>
        <dbReference type="SMART" id="SM01360"/>
    </source>
</evidence>
<dbReference type="InterPro" id="IPR001599">
    <property type="entry name" value="Macroglobln_a2"/>
</dbReference>
<dbReference type="Gene3D" id="2.60.40.3710">
    <property type="match status" value="1"/>
</dbReference>
<feature type="domain" description="Hint" evidence="2">
    <location>
        <begin position="992"/>
        <end position="1084"/>
    </location>
</feature>